<protein>
    <submittedName>
        <fullName evidence="2">MBL fold metallo-hydrolase</fullName>
    </submittedName>
</protein>
<reference evidence="2" key="1">
    <citation type="submission" date="2022-12" db="EMBL/GenBank/DDBJ databases">
        <authorList>
            <person name="Krivoruchko A.V."/>
            <person name="Elkin A."/>
        </authorList>
    </citation>
    <scope>NUCLEOTIDE SEQUENCE</scope>
    <source>
        <strain evidence="2">IEGM 1391</strain>
    </source>
</reference>
<comment type="caution">
    <text evidence="2">The sequence shown here is derived from an EMBL/GenBank/DDBJ whole genome shotgun (WGS) entry which is preliminary data.</text>
</comment>
<evidence type="ECO:0000259" key="1">
    <source>
        <dbReference type="SMART" id="SM00849"/>
    </source>
</evidence>
<keyword evidence="3" id="KW-1185">Reference proteome</keyword>
<dbReference type="InterPro" id="IPR036866">
    <property type="entry name" value="RibonucZ/Hydroxyglut_hydro"/>
</dbReference>
<dbReference type="SUPFAM" id="SSF56281">
    <property type="entry name" value="Metallo-hydrolase/oxidoreductase"/>
    <property type="match status" value="1"/>
</dbReference>
<name>A0ABT4MJQ3_9NOCA</name>
<dbReference type="Gene3D" id="3.60.15.10">
    <property type="entry name" value="Ribonuclease Z/Hydroxyacylglutathione hydrolase-like"/>
    <property type="match status" value="1"/>
</dbReference>
<dbReference type="Proteomes" id="UP001081071">
    <property type="component" value="Unassembled WGS sequence"/>
</dbReference>
<proteinExistence type="predicted"/>
<evidence type="ECO:0000313" key="2">
    <source>
        <dbReference type="EMBL" id="MCZ4519976.1"/>
    </source>
</evidence>
<dbReference type="InterPro" id="IPR001279">
    <property type="entry name" value="Metallo-B-lactamas"/>
</dbReference>
<evidence type="ECO:0000313" key="3">
    <source>
        <dbReference type="Proteomes" id="UP001081071"/>
    </source>
</evidence>
<feature type="domain" description="Metallo-beta-lactamase" evidence="1">
    <location>
        <begin position="36"/>
        <end position="195"/>
    </location>
</feature>
<dbReference type="PANTHER" id="PTHR23131">
    <property type="entry name" value="ENDORIBONUCLEASE LACTB2"/>
    <property type="match status" value="1"/>
</dbReference>
<dbReference type="CDD" id="cd16278">
    <property type="entry name" value="metallo-hydrolase-like_MBL-fold"/>
    <property type="match status" value="1"/>
</dbReference>
<dbReference type="PANTHER" id="PTHR23131:SF0">
    <property type="entry name" value="ENDORIBONUCLEASE LACTB2"/>
    <property type="match status" value="1"/>
</dbReference>
<dbReference type="Pfam" id="PF00753">
    <property type="entry name" value="Lactamase_B"/>
    <property type="match status" value="2"/>
</dbReference>
<dbReference type="EMBL" id="JAPWIJ010000006">
    <property type="protein sequence ID" value="MCZ4519976.1"/>
    <property type="molecule type" value="Genomic_DNA"/>
</dbReference>
<dbReference type="SMART" id="SM00849">
    <property type="entry name" value="Lactamase_B"/>
    <property type="match status" value="1"/>
</dbReference>
<dbReference type="InterPro" id="IPR050662">
    <property type="entry name" value="Sec-metab_biosynth-thioest"/>
</dbReference>
<gene>
    <name evidence="2" type="ORF">O4220_15795</name>
</gene>
<dbReference type="RefSeq" id="WP_269605795.1">
    <property type="nucleotide sequence ID" value="NZ_JAPWIJ010000006.1"/>
</dbReference>
<organism evidence="2 3">
    <name type="scientific">Rhodococcus ruber</name>
    <dbReference type="NCBI Taxonomy" id="1830"/>
    <lineage>
        <taxon>Bacteria</taxon>
        <taxon>Bacillati</taxon>
        <taxon>Actinomycetota</taxon>
        <taxon>Actinomycetes</taxon>
        <taxon>Mycobacteriales</taxon>
        <taxon>Nocardiaceae</taxon>
        <taxon>Rhodococcus</taxon>
    </lineage>
</organism>
<accession>A0ABT4MJQ3</accession>
<sequence length="277" mass="28771">MSGSSGAIPVPGVAVRVAPRVERLLAPNAGAWTFEGTNTWLIGAPDAMQCAVIDPGPADAAHLDSIVAAAGRRTVTEIVLTHGHNDHADGAHALAERTKATVLAQRAVFGRTPIEHLQRIVLAGNVSARVLGTPGHTRDSVCLSLPDDDVVLTGDTLLGAGSPVVHPALLADMLESLCMLAEIGHGGSVIGLPGHGPVITDLEAAALHRVAARRRRIEQVAALRDSGTTEIEDLVAAMYRHIEDPDVLKAAHSSVESMVVFLDSGLGSAATDSGRRR</sequence>